<keyword evidence="2 5" id="KW-0808">Transferase</keyword>
<dbReference type="PANTHER" id="PTHR12215:SF10">
    <property type="entry name" value="L-AMINOADIPATE-SEMIALDEHYDE DEHYDROGENASE-PHOSPHOPANTETHEINYL TRANSFERASE"/>
    <property type="match status" value="1"/>
</dbReference>
<evidence type="ECO:0000313" key="5">
    <source>
        <dbReference type="EMBL" id="QAY74694.1"/>
    </source>
</evidence>
<dbReference type="GO" id="GO:0008897">
    <property type="term" value="F:holo-[acyl-carrier-protein] synthase activity"/>
    <property type="evidence" value="ECO:0007669"/>
    <property type="project" value="InterPro"/>
</dbReference>
<dbReference type="OrthoDB" id="190168at2"/>
<dbReference type="PANTHER" id="PTHR12215">
    <property type="entry name" value="PHOSPHOPANTETHEINE TRANSFERASE"/>
    <property type="match status" value="1"/>
</dbReference>
<organism evidence="5 6">
    <name type="scientific">Agromyces protaetiae</name>
    <dbReference type="NCBI Taxonomy" id="2509455"/>
    <lineage>
        <taxon>Bacteria</taxon>
        <taxon>Bacillati</taxon>
        <taxon>Actinomycetota</taxon>
        <taxon>Actinomycetes</taxon>
        <taxon>Micrococcales</taxon>
        <taxon>Microbacteriaceae</taxon>
        <taxon>Agromyces</taxon>
    </lineage>
</organism>
<name>A0A4P6FFG2_9MICO</name>
<dbReference type="KEGG" id="agf:ET445_16485"/>
<dbReference type="EMBL" id="CP035491">
    <property type="protein sequence ID" value="QAY74694.1"/>
    <property type="molecule type" value="Genomic_DNA"/>
</dbReference>
<evidence type="ECO:0000256" key="2">
    <source>
        <dbReference type="ARBA" id="ARBA00022679"/>
    </source>
</evidence>
<evidence type="ECO:0000259" key="4">
    <source>
        <dbReference type="Pfam" id="PF01648"/>
    </source>
</evidence>
<keyword evidence="6" id="KW-1185">Reference proteome</keyword>
<dbReference type="InterPro" id="IPR008278">
    <property type="entry name" value="4-PPantetheinyl_Trfase_dom"/>
</dbReference>
<gene>
    <name evidence="5" type="ORF">ET445_16485</name>
</gene>
<dbReference type="GO" id="GO:0005829">
    <property type="term" value="C:cytosol"/>
    <property type="evidence" value="ECO:0007669"/>
    <property type="project" value="TreeGrafter"/>
</dbReference>
<dbReference type="SUPFAM" id="SSF56214">
    <property type="entry name" value="4'-phosphopantetheinyl transferase"/>
    <property type="match status" value="1"/>
</dbReference>
<sequence>MTLTAPRANPAPPLTRPTAARPTPLRLRRARPVEGAWEGVDCSVRWRFGRVGDARSPGAAARAWIRDLVREHDLFEWRGFAETARGVKPRLDTDAPVDASLSHRRGFVLVAVAVATGVDGDETGADAVRVRVGADLEVAPYDAFESPSLVRRMLTREEERRVRLLTPDDRRAALVRIWTAKEAFVKATGEGLARDFRGFVAPETEERPEASVEACVVVAAGDAPLRCFRPTLSASD</sequence>
<evidence type="ECO:0000313" key="6">
    <source>
        <dbReference type="Proteomes" id="UP000291259"/>
    </source>
</evidence>
<dbReference type="GO" id="GO:0019878">
    <property type="term" value="P:lysine biosynthetic process via aminoadipic acid"/>
    <property type="evidence" value="ECO:0007669"/>
    <property type="project" value="TreeGrafter"/>
</dbReference>
<dbReference type="Gene3D" id="3.90.470.20">
    <property type="entry name" value="4'-phosphopantetheinyl transferase domain"/>
    <property type="match status" value="1"/>
</dbReference>
<dbReference type="InterPro" id="IPR037143">
    <property type="entry name" value="4-PPantetheinyl_Trfase_dom_sf"/>
</dbReference>
<evidence type="ECO:0000256" key="1">
    <source>
        <dbReference type="ARBA" id="ARBA00010990"/>
    </source>
</evidence>
<dbReference type="GO" id="GO:0000287">
    <property type="term" value="F:magnesium ion binding"/>
    <property type="evidence" value="ECO:0007669"/>
    <property type="project" value="InterPro"/>
</dbReference>
<dbReference type="AlphaFoldDB" id="A0A4P6FFG2"/>
<protein>
    <submittedName>
        <fullName evidence="5">4'-phosphopantetheinyl transferase superfamily protein</fullName>
    </submittedName>
</protein>
<dbReference type="Proteomes" id="UP000291259">
    <property type="component" value="Chromosome"/>
</dbReference>
<feature type="region of interest" description="Disordered" evidence="3">
    <location>
        <begin position="1"/>
        <end position="27"/>
    </location>
</feature>
<evidence type="ECO:0000256" key="3">
    <source>
        <dbReference type="SAM" id="MobiDB-lite"/>
    </source>
</evidence>
<proteinExistence type="inferred from homology"/>
<dbReference type="Pfam" id="PF01648">
    <property type="entry name" value="ACPS"/>
    <property type="match status" value="1"/>
</dbReference>
<dbReference type="InterPro" id="IPR050559">
    <property type="entry name" value="P-Pant_transferase_sf"/>
</dbReference>
<feature type="compositionally biased region" description="Low complexity" evidence="3">
    <location>
        <begin position="16"/>
        <end position="25"/>
    </location>
</feature>
<dbReference type="RefSeq" id="WP_129192238.1">
    <property type="nucleotide sequence ID" value="NZ_CP035491.1"/>
</dbReference>
<feature type="domain" description="4'-phosphopantetheinyl transferase" evidence="4">
    <location>
        <begin position="131"/>
        <end position="203"/>
    </location>
</feature>
<comment type="similarity">
    <text evidence="1">Belongs to the P-Pant transferase superfamily. Gsp/Sfp/HetI/AcpT family.</text>
</comment>
<accession>A0A4P6FFG2</accession>
<reference evidence="5 6" key="1">
    <citation type="submission" date="2019-01" db="EMBL/GenBank/DDBJ databases">
        <title>Genome sequencing of strain FW100M-8.</title>
        <authorList>
            <person name="Heo J."/>
            <person name="Kim S.-J."/>
            <person name="Kim J.-S."/>
            <person name="Hong S.-B."/>
            <person name="Kwon S.-W."/>
        </authorList>
    </citation>
    <scope>NUCLEOTIDE SEQUENCE [LARGE SCALE GENOMIC DNA]</scope>
    <source>
        <strain evidence="5 6">FW100M-8</strain>
    </source>
</reference>